<evidence type="ECO:0000256" key="2">
    <source>
        <dbReference type="ARBA" id="ARBA00022490"/>
    </source>
</evidence>
<feature type="region of interest" description="Disordered" evidence="8">
    <location>
        <begin position="705"/>
        <end position="775"/>
    </location>
</feature>
<keyword evidence="4" id="KW-0479">Metal-binding</keyword>
<dbReference type="GO" id="GO:0042273">
    <property type="term" value="P:ribosomal large subunit biogenesis"/>
    <property type="evidence" value="ECO:0007669"/>
    <property type="project" value="TreeGrafter"/>
</dbReference>
<organism evidence="10 11">
    <name type="scientific">Gymnopilus dilepis</name>
    <dbReference type="NCBI Taxonomy" id="231916"/>
    <lineage>
        <taxon>Eukaryota</taxon>
        <taxon>Fungi</taxon>
        <taxon>Dikarya</taxon>
        <taxon>Basidiomycota</taxon>
        <taxon>Agaricomycotina</taxon>
        <taxon>Agaricomycetes</taxon>
        <taxon>Agaricomycetidae</taxon>
        <taxon>Agaricales</taxon>
        <taxon>Agaricineae</taxon>
        <taxon>Hymenogastraceae</taxon>
        <taxon>Gymnopilus</taxon>
    </lineage>
</organism>
<dbReference type="InterPro" id="IPR036236">
    <property type="entry name" value="Znf_C2H2_sf"/>
</dbReference>
<evidence type="ECO:0000313" key="11">
    <source>
        <dbReference type="Proteomes" id="UP000284706"/>
    </source>
</evidence>
<dbReference type="InterPro" id="IPR040025">
    <property type="entry name" value="Znf622/Rei1/Reh1"/>
</dbReference>
<dbReference type="PROSITE" id="PS00028">
    <property type="entry name" value="ZINC_FINGER_C2H2_1"/>
    <property type="match status" value="1"/>
</dbReference>
<evidence type="ECO:0000313" key="10">
    <source>
        <dbReference type="EMBL" id="PPQ65009.1"/>
    </source>
</evidence>
<feature type="compositionally biased region" description="Acidic residues" evidence="8">
    <location>
        <begin position="718"/>
        <end position="764"/>
    </location>
</feature>
<dbReference type="InterPro" id="IPR001932">
    <property type="entry name" value="PPM-type_phosphatase-like_dom"/>
</dbReference>
<keyword evidence="3" id="KW-0690">Ribosome biogenesis</keyword>
<sequence length="925" mass="102632">MSPVKKVTDMGWPEADALWVYTSLPEPQLSSELERLSFAKKIGDTDVVTFQPCPNLEYASQDRYVVEDWPLENGTWSFRAVFDGHAGHETADYAASKLPSLLKEHVAAALEKDKNPAPGVIANALSEAISSFDKGIGQALLDVFPDQDALAKMTDEEIQSKINDDGPISTIILHCMRGTTVLISIIDPTRSNLWVASLGDCAAILGGKDASGEWNARVLSSSHNGENAVEADKVRAEHPGEAEAVMDNRVLGAIAVTRAVGDFTFKLPAVYTERIFLNLRNGFVIPEKVRGFIGRNITPPYMSGVPDVQHVDLKSLGWSDTFLIMCSDGLIDLEEQRLHLQDILAQQWVNIVGKHYNDDKDTNLALRLLREGIGGSDEDKVSRMITVEMAFRWMDDTTVLLFNLPFCPLHTTMADAPDAPLFTCLSCSIAFLSAEDQRVHYRSDHHRYNMKRRVAGLPPISVTVFNQKVLERRAETAVMSSAKGSSCEVCNKTYTTENAYRSHIQSKKHKENEVKAALRPARQPTAPEPENTDSVPEKEAPAPTPAAASAPAAEEDKVPADESKPAPEAEAEGEEGDEDEVMKSIEEKIAAARSRLSDKHCLFCNHVASSLDTNLTHMSAAHSFFIPDAEYLVDLPGLITYLGEKIAVGNVCIYCNEKGREFRSMDAVRKHMVDKSHCKIAYDKENDRLELSDFYDFSSSYPDAETRKKKKQKKPVSEEDEEWEDADDVSNDEVDEVVEESASDETDESDSDESEEDSDEDDLPDNQLTYGDTPYELVLPSGARIGHRTMRRYYAQSFPAAPRGGKAEDPNSGAALVRRLLADKNSALVPRKGGFGAYGSGTDVVKARNRGEAREAGRHVREFRDQRRREDFKTRVGFVHNNQKHFRDPCTFFCISHPICMQLTNSLSSSITGSFALIAFHSYFD</sequence>
<keyword evidence="11" id="KW-1185">Reference proteome</keyword>
<dbReference type="InterPro" id="IPR041661">
    <property type="entry name" value="ZN622/Rei1/Reh1_Znf-C2H2"/>
</dbReference>
<evidence type="ECO:0000256" key="5">
    <source>
        <dbReference type="ARBA" id="ARBA00022737"/>
    </source>
</evidence>
<keyword evidence="6" id="KW-0862">Zinc</keyword>
<dbReference type="Gene3D" id="3.30.160.60">
    <property type="entry name" value="Classic Zinc Finger"/>
    <property type="match status" value="1"/>
</dbReference>
<proteinExistence type="inferred from homology"/>
<dbReference type="GO" id="GO:0003676">
    <property type="term" value="F:nucleic acid binding"/>
    <property type="evidence" value="ECO:0007669"/>
    <property type="project" value="InterPro"/>
</dbReference>
<dbReference type="PANTHER" id="PTHR13182:SF8">
    <property type="entry name" value="CYTOPLASMIC 60S SUBUNIT BIOGENESIS FACTOR ZNF622"/>
    <property type="match status" value="1"/>
</dbReference>
<dbReference type="Pfam" id="PF12756">
    <property type="entry name" value="zf-C2H2_2"/>
    <property type="match status" value="1"/>
</dbReference>
<dbReference type="GO" id="GO:0008270">
    <property type="term" value="F:zinc ion binding"/>
    <property type="evidence" value="ECO:0007669"/>
    <property type="project" value="InterPro"/>
</dbReference>
<name>A0A409VFI4_9AGAR</name>
<evidence type="ECO:0000256" key="8">
    <source>
        <dbReference type="SAM" id="MobiDB-lite"/>
    </source>
</evidence>
<comment type="subcellular location">
    <subcellularLocation>
        <location evidence="1">Cytoplasm</location>
    </subcellularLocation>
</comment>
<keyword evidence="2" id="KW-0963">Cytoplasm</keyword>
<dbReference type="PANTHER" id="PTHR13182">
    <property type="entry name" value="ZINC FINGER PROTEIN 622"/>
    <property type="match status" value="1"/>
</dbReference>
<evidence type="ECO:0000259" key="9">
    <source>
        <dbReference type="PROSITE" id="PS51746"/>
    </source>
</evidence>
<evidence type="ECO:0000256" key="3">
    <source>
        <dbReference type="ARBA" id="ARBA00022517"/>
    </source>
</evidence>
<dbReference type="PROSITE" id="PS51746">
    <property type="entry name" value="PPM_2"/>
    <property type="match status" value="1"/>
</dbReference>
<dbReference type="FunCoup" id="A0A409VFI4">
    <property type="interactions" value="273"/>
</dbReference>
<dbReference type="SMART" id="SM00332">
    <property type="entry name" value="PP2Cc"/>
    <property type="match status" value="1"/>
</dbReference>
<dbReference type="InterPro" id="IPR013087">
    <property type="entry name" value="Znf_C2H2_type"/>
</dbReference>
<dbReference type="STRING" id="231916.A0A409VFI4"/>
<dbReference type="EMBL" id="NHYE01005659">
    <property type="protein sequence ID" value="PPQ65009.1"/>
    <property type="molecule type" value="Genomic_DNA"/>
</dbReference>
<reference evidence="10 11" key="1">
    <citation type="journal article" date="2018" name="Evol. Lett.">
        <title>Horizontal gene cluster transfer increased hallucinogenic mushroom diversity.</title>
        <authorList>
            <person name="Reynolds H.T."/>
            <person name="Vijayakumar V."/>
            <person name="Gluck-Thaler E."/>
            <person name="Korotkin H.B."/>
            <person name="Matheny P.B."/>
            <person name="Slot J.C."/>
        </authorList>
    </citation>
    <scope>NUCLEOTIDE SEQUENCE [LARGE SCALE GENOMIC DNA]</scope>
    <source>
        <strain evidence="10 11">SRW20</strain>
    </source>
</reference>
<feature type="region of interest" description="Disordered" evidence="8">
    <location>
        <begin position="501"/>
        <end position="581"/>
    </location>
</feature>
<dbReference type="InterPro" id="IPR003604">
    <property type="entry name" value="Matrin/U1-like-C_Znf_C2H2"/>
</dbReference>
<protein>
    <recommendedName>
        <fullName evidence="9">PPM-type phosphatase domain-containing protein</fullName>
    </recommendedName>
</protein>
<feature type="compositionally biased region" description="Basic and acidic residues" evidence="8">
    <location>
        <begin position="554"/>
        <end position="567"/>
    </location>
</feature>
<dbReference type="Pfam" id="PF00481">
    <property type="entry name" value="PP2C"/>
    <property type="match status" value="1"/>
</dbReference>
<dbReference type="Proteomes" id="UP000284706">
    <property type="component" value="Unassembled WGS sequence"/>
</dbReference>
<dbReference type="AlphaFoldDB" id="A0A409VFI4"/>
<dbReference type="InParanoid" id="A0A409VFI4"/>
<dbReference type="InterPro" id="IPR036457">
    <property type="entry name" value="PPM-type-like_dom_sf"/>
</dbReference>
<evidence type="ECO:0000256" key="7">
    <source>
        <dbReference type="ARBA" id="ARBA00034126"/>
    </source>
</evidence>
<comment type="similarity">
    <text evidence="7">Belongs to the REI1 family.</text>
</comment>
<evidence type="ECO:0000256" key="4">
    <source>
        <dbReference type="ARBA" id="ARBA00022723"/>
    </source>
</evidence>
<feature type="domain" description="PPM-type phosphatase" evidence="9">
    <location>
        <begin position="56"/>
        <end position="404"/>
    </location>
</feature>
<dbReference type="Gene3D" id="3.60.40.10">
    <property type="entry name" value="PPM-type phosphatase domain"/>
    <property type="match status" value="1"/>
</dbReference>
<dbReference type="SMART" id="SM00451">
    <property type="entry name" value="ZnF_U1"/>
    <property type="match status" value="2"/>
</dbReference>
<dbReference type="SUPFAM" id="SSF57667">
    <property type="entry name" value="beta-beta-alpha zinc fingers"/>
    <property type="match status" value="2"/>
</dbReference>
<evidence type="ECO:0000256" key="1">
    <source>
        <dbReference type="ARBA" id="ARBA00004496"/>
    </source>
</evidence>
<dbReference type="CDD" id="cd00143">
    <property type="entry name" value="PP2Cc"/>
    <property type="match status" value="1"/>
</dbReference>
<dbReference type="GO" id="GO:0005737">
    <property type="term" value="C:cytoplasm"/>
    <property type="evidence" value="ECO:0007669"/>
    <property type="project" value="UniProtKB-SubCell"/>
</dbReference>
<dbReference type="SUPFAM" id="SSF81606">
    <property type="entry name" value="PP2C-like"/>
    <property type="match status" value="1"/>
</dbReference>
<feature type="compositionally biased region" description="Acidic residues" evidence="8">
    <location>
        <begin position="569"/>
        <end position="580"/>
    </location>
</feature>
<accession>A0A409VFI4</accession>
<comment type="caution">
    <text evidence="10">The sequence shown here is derived from an EMBL/GenBank/DDBJ whole genome shotgun (WGS) entry which is preliminary data.</text>
</comment>
<dbReference type="GO" id="GO:0030687">
    <property type="term" value="C:preribosome, large subunit precursor"/>
    <property type="evidence" value="ECO:0007669"/>
    <property type="project" value="TreeGrafter"/>
</dbReference>
<gene>
    <name evidence="10" type="ORF">CVT26_015718</name>
</gene>
<evidence type="ECO:0000256" key="6">
    <source>
        <dbReference type="ARBA" id="ARBA00022833"/>
    </source>
</evidence>
<dbReference type="OrthoDB" id="19329at2759"/>
<dbReference type="SMART" id="SM00355">
    <property type="entry name" value="ZnF_C2H2"/>
    <property type="match status" value="4"/>
</dbReference>
<dbReference type="Pfam" id="PF12874">
    <property type="entry name" value="zf-met"/>
    <property type="match status" value="1"/>
</dbReference>
<keyword evidence="5" id="KW-0677">Repeat</keyword>